<dbReference type="Pfam" id="PF00534">
    <property type="entry name" value="Glycos_transf_1"/>
    <property type="match status" value="1"/>
</dbReference>
<dbReference type="PANTHER" id="PTHR45947">
    <property type="entry name" value="SULFOQUINOVOSYL TRANSFERASE SQD2"/>
    <property type="match status" value="1"/>
</dbReference>
<proteinExistence type="predicted"/>
<evidence type="ECO:0000259" key="1">
    <source>
        <dbReference type="Pfam" id="PF00534"/>
    </source>
</evidence>
<protein>
    <submittedName>
        <fullName evidence="2">Glycosyltransferase WbuB</fullName>
    </submittedName>
</protein>
<dbReference type="InterPro" id="IPR050194">
    <property type="entry name" value="Glycosyltransferase_grp1"/>
</dbReference>
<evidence type="ECO:0000313" key="2">
    <source>
        <dbReference type="EMBL" id="TDK62422.1"/>
    </source>
</evidence>
<dbReference type="CDD" id="cd03794">
    <property type="entry name" value="GT4_WbuB-like"/>
    <property type="match status" value="1"/>
</dbReference>
<dbReference type="SUPFAM" id="SSF53756">
    <property type="entry name" value="UDP-Glycosyltransferase/glycogen phosphorylase"/>
    <property type="match status" value="1"/>
</dbReference>
<accession>A0A4R5VTU5</accession>
<name>A0A4R5VTU5_9BACI</name>
<dbReference type="PANTHER" id="PTHR45947:SF3">
    <property type="entry name" value="SULFOQUINOVOSYL TRANSFERASE SQD2"/>
    <property type="match status" value="1"/>
</dbReference>
<dbReference type="Gene3D" id="3.40.50.2000">
    <property type="entry name" value="Glycogen Phosphorylase B"/>
    <property type="match status" value="2"/>
</dbReference>
<dbReference type="InterPro" id="IPR001296">
    <property type="entry name" value="Glyco_trans_1"/>
</dbReference>
<gene>
    <name evidence="2" type="ORF">E2K98_10265</name>
</gene>
<reference evidence="2 3" key="1">
    <citation type="submission" date="2019-03" db="EMBL/GenBank/DDBJ databases">
        <title>Bacillus niacini sp. nov. a Nicotinate-Metabolizing Mesophile Isolated from Soil.</title>
        <authorList>
            <person name="Zhang G."/>
        </authorList>
    </citation>
    <scope>NUCLEOTIDE SEQUENCE [LARGE SCALE GENOMIC DNA]</scope>
    <source>
        <strain evidence="2 3">WN066</strain>
    </source>
</reference>
<dbReference type="Proteomes" id="UP000295132">
    <property type="component" value="Unassembled WGS sequence"/>
</dbReference>
<dbReference type="GO" id="GO:0016758">
    <property type="term" value="F:hexosyltransferase activity"/>
    <property type="evidence" value="ECO:0007669"/>
    <property type="project" value="TreeGrafter"/>
</dbReference>
<keyword evidence="2" id="KW-0808">Transferase</keyword>
<sequence>MESVRMLTNSREILLVAPFTILPGEKGFNRFTYIADKLSSKGHRVTLLTSNFKHSDKKFRDNAKIEMISKSLKYKIVMLEELGYQKNIGIDRIQSHRQFSKQLAFYLKNIKHNPDVIYCAYPMMDAAFIVGKYAKKFEIPFVMDIQDVWPEAIKNAIPLPEILVDALLYPLTIYANKIYSLADYVVGVSKSYVQRVKKVNLDARSYLPIFIGTDLGVFDRYKDNPVNKEPNEFWITYIGTISYSYDLETVIRAVSILKDKGFTNIVFKVFGSGPLQAKFENLANQLGAPVDFMGHFTYEEMIPYLVKSDIAANAISKGAQQSITNKIGDFLSAGLPILNSSLNKEFMDMVTSENIGLNYNPGDAVKLAALIEQLYTNKGLRAAYGENARRLAEEKFDRRHSYKEIYSLIERATV</sequence>
<feature type="domain" description="Glycosyl transferase family 1" evidence="1">
    <location>
        <begin position="226"/>
        <end position="390"/>
    </location>
</feature>
<organism evidence="2 3">
    <name type="scientific">Bacillus salipaludis</name>
    <dbReference type="NCBI Taxonomy" id="2547811"/>
    <lineage>
        <taxon>Bacteria</taxon>
        <taxon>Bacillati</taxon>
        <taxon>Bacillota</taxon>
        <taxon>Bacilli</taxon>
        <taxon>Bacillales</taxon>
        <taxon>Bacillaceae</taxon>
        <taxon>Bacillus</taxon>
    </lineage>
</organism>
<dbReference type="AlphaFoldDB" id="A0A4R5VTU5"/>
<evidence type="ECO:0000313" key="3">
    <source>
        <dbReference type="Proteomes" id="UP000295132"/>
    </source>
</evidence>
<comment type="caution">
    <text evidence="2">The sequence shown here is derived from an EMBL/GenBank/DDBJ whole genome shotgun (WGS) entry which is preliminary data.</text>
</comment>
<dbReference type="EMBL" id="SMYO01000004">
    <property type="protein sequence ID" value="TDK62422.1"/>
    <property type="molecule type" value="Genomic_DNA"/>
</dbReference>